<proteinExistence type="predicted"/>
<feature type="transmembrane region" description="Helical" evidence="1">
    <location>
        <begin position="46"/>
        <end position="67"/>
    </location>
</feature>
<feature type="transmembrane region" description="Helical" evidence="1">
    <location>
        <begin position="20"/>
        <end position="40"/>
    </location>
</feature>
<sequence>MSNTQYWDSLSNFCYSFRKFIDAMWKVWGWFGIAIVSGVVHNNPQSSSALAFLAFVTGVLYLVAWFLERQIEGLTEKGRNSNWLLSLSVTGVFLYLAVYFAVSIGDLISSVALRVFS</sequence>
<dbReference type="Proteomes" id="UP001058739">
    <property type="component" value="Chromosome 01"/>
</dbReference>
<evidence type="ECO:0000313" key="3">
    <source>
        <dbReference type="Proteomes" id="UP001058739"/>
    </source>
</evidence>
<dbReference type="EMBL" id="CP099967">
    <property type="protein sequence ID" value="UWL59169.1"/>
    <property type="molecule type" value="Genomic_DNA"/>
</dbReference>
<reference evidence="2" key="1">
    <citation type="submission" date="2022-06" db="EMBL/GenBank/DDBJ databases">
        <title>Complete Genome Sequence of Deoxynivalenol-bioadsorption Ochrobactrum pseudintermedium ASAG-D25.</title>
        <authorList>
            <person name="Wang N."/>
        </authorList>
    </citation>
    <scope>NUCLEOTIDE SEQUENCE</scope>
    <source>
        <strain evidence="2">ASAG-D25</strain>
    </source>
</reference>
<feature type="transmembrane region" description="Helical" evidence="1">
    <location>
        <begin position="83"/>
        <end position="102"/>
    </location>
</feature>
<gene>
    <name evidence="2" type="ORF">NIK97_06320</name>
</gene>
<keyword evidence="3" id="KW-1185">Reference proteome</keyword>
<evidence type="ECO:0008006" key="4">
    <source>
        <dbReference type="Google" id="ProtNLM"/>
    </source>
</evidence>
<dbReference type="RefSeq" id="WP_121985847.1">
    <property type="nucleotide sequence ID" value="NZ_CADEAT010000016.1"/>
</dbReference>
<accession>A0ABY5U746</accession>
<protein>
    <recommendedName>
        <fullName evidence="4">DUF805 domain-containing protein</fullName>
    </recommendedName>
</protein>
<evidence type="ECO:0000313" key="2">
    <source>
        <dbReference type="EMBL" id="UWL59169.1"/>
    </source>
</evidence>
<name>A0ABY5U746_9HYPH</name>
<keyword evidence="1" id="KW-0812">Transmembrane</keyword>
<keyword evidence="1" id="KW-1133">Transmembrane helix</keyword>
<keyword evidence="1" id="KW-0472">Membrane</keyword>
<organism evidence="2 3">
    <name type="scientific">Brucella pseudintermedia</name>
    <dbReference type="NCBI Taxonomy" id="370111"/>
    <lineage>
        <taxon>Bacteria</taxon>
        <taxon>Pseudomonadati</taxon>
        <taxon>Pseudomonadota</taxon>
        <taxon>Alphaproteobacteria</taxon>
        <taxon>Hyphomicrobiales</taxon>
        <taxon>Brucellaceae</taxon>
        <taxon>Brucella/Ochrobactrum group</taxon>
        <taxon>Brucella</taxon>
    </lineage>
</organism>
<evidence type="ECO:0000256" key="1">
    <source>
        <dbReference type="SAM" id="Phobius"/>
    </source>
</evidence>